<dbReference type="InterPro" id="IPR052839">
    <property type="entry name" value="Mito_gene_expr_regulator"/>
</dbReference>
<keyword evidence="3" id="KW-0862">Zinc</keyword>
<dbReference type="InterPro" id="IPR002893">
    <property type="entry name" value="Znf_MYND"/>
</dbReference>
<dbReference type="PANTHER" id="PTHR46920:SF1">
    <property type="entry name" value="PROTEIN MSS51 HOMOLOG, MITOCHONDRIAL-RELATED"/>
    <property type="match status" value="1"/>
</dbReference>
<feature type="domain" description="MYND-type" evidence="6">
    <location>
        <begin position="21"/>
        <end position="63"/>
    </location>
</feature>
<feature type="chain" id="PRO_5034742127" description="MYND-type domain-containing protein" evidence="5">
    <location>
        <begin position="28"/>
        <end position="466"/>
    </location>
</feature>
<sequence>MSSIKGSRVGLPLLAVVGSVCWECKEAKQDGTSLSRCKGCNRAVYCSSKCQKRNWASEHSTLCKALRRLNAGPKASGKLTWDEFKTLQILRYSMIVELDENGCQKPEAINHARAVHYQPKCENCLRTPFDNVASETFRLTPCDDCKLAFFCSPNCRAEGLEQHQQKQCSSLEDAGACELITMDHIKETGEAMIQLPSENPRHTYKPLHTAQSWKDYFKDVSNSLFARYITKEFSPADDDNACLQACRFLKIAVDSSSLILTILAGLESEIPSLASRTKLTIHIIGADDQEIRRARMPEDLYHLLPKLQHLVVGYVGPDVGSAHGNTTKLLEFECCPKCQSMGRSPRQAFLADDLYHDFAESDLFAKYPPDLIIAPNSGHAESQVQRWQPTLQCILELGVPAVFTTYNRNEAVDEEQIFDTMGAHFSKRLAENPWRGVLPKFDAFMERYDVFYFNYYWYIVKGRTDI</sequence>
<keyword evidence="8" id="KW-1185">Reference proteome</keyword>
<comment type="caution">
    <text evidence="7">The sequence shown here is derived from an EMBL/GenBank/DDBJ whole genome shotgun (WGS) entry which is preliminary data.</text>
</comment>
<name>A0A8H6L201_9LECA</name>
<gene>
    <name evidence="7" type="ORF">HO173_009279</name>
</gene>
<dbReference type="PROSITE" id="PS01360">
    <property type="entry name" value="ZF_MYND_1"/>
    <property type="match status" value="2"/>
</dbReference>
<evidence type="ECO:0000313" key="8">
    <source>
        <dbReference type="Proteomes" id="UP000578531"/>
    </source>
</evidence>
<dbReference type="GeneID" id="59290931"/>
<dbReference type="PROSITE" id="PS50865">
    <property type="entry name" value="ZF_MYND_2"/>
    <property type="match status" value="1"/>
</dbReference>
<evidence type="ECO:0000256" key="1">
    <source>
        <dbReference type="ARBA" id="ARBA00022723"/>
    </source>
</evidence>
<dbReference type="Gene3D" id="6.10.140.2220">
    <property type="match status" value="1"/>
</dbReference>
<dbReference type="EMBL" id="JACCJC010000047">
    <property type="protein sequence ID" value="KAF6232611.1"/>
    <property type="molecule type" value="Genomic_DNA"/>
</dbReference>
<dbReference type="InterPro" id="IPR046824">
    <property type="entry name" value="Mss51-like_C"/>
</dbReference>
<dbReference type="Pfam" id="PF20179">
    <property type="entry name" value="MSS51_C"/>
    <property type="match status" value="1"/>
</dbReference>
<evidence type="ECO:0000256" key="4">
    <source>
        <dbReference type="PROSITE-ProRule" id="PRU00134"/>
    </source>
</evidence>
<dbReference type="RefSeq" id="XP_037162037.1">
    <property type="nucleotide sequence ID" value="XM_037311170.1"/>
</dbReference>
<feature type="signal peptide" evidence="5">
    <location>
        <begin position="1"/>
        <end position="27"/>
    </location>
</feature>
<dbReference type="Pfam" id="PF01753">
    <property type="entry name" value="zf-MYND"/>
    <property type="match status" value="1"/>
</dbReference>
<dbReference type="AlphaFoldDB" id="A0A8H6L201"/>
<evidence type="ECO:0000256" key="5">
    <source>
        <dbReference type="SAM" id="SignalP"/>
    </source>
</evidence>
<proteinExistence type="predicted"/>
<evidence type="ECO:0000259" key="6">
    <source>
        <dbReference type="PROSITE" id="PS50865"/>
    </source>
</evidence>
<dbReference type="GO" id="GO:0008270">
    <property type="term" value="F:zinc ion binding"/>
    <property type="evidence" value="ECO:0007669"/>
    <property type="project" value="UniProtKB-KW"/>
</dbReference>
<keyword evidence="2 4" id="KW-0863">Zinc-finger</keyword>
<dbReference type="PANTHER" id="PTHR46920">
    <property type="match status" value="1"/>
</dbReference>
<keyword evidence="1" id="KW-0479">Metal-binding</keyword>
<reference evidence="7 8" key="1">
    <citation type="journal article" date="2020" name="Genomics">
        <title>Complete, high-quality genomes from long-read metagenomic sequencing of two wolf lichen thalli reveals enigmatic genome architecture.</title>
        <authorList>
            <person name="McKenzie S.K."/>
            <person name="Walston R.F."/>
            <person name="Allen J.L."/>
        </authorList>
    </citation>
    <scope>NUCLEOTIDE SEQUENCE [LARGE SCALE GENOMIC DNA]</scope>
    <source>
        <strain evidence="7">WasteWater2</strain>
    </source>
</reference>
<accession>A0A8H6L201</accession>
<organism evidence="7 8">
    <name type="scientific">Letharia columbiana</name>
    <dbReference type="NCBI Taxonomy" id="112416"/>
    <lineage>
        <taxon>Eukaryota</taxon>
        <taxon>Fungi</taxon>
        <taxon>Dikarya</taxon>
        <taxon>Ascomycota</taxon>
        <taxon>Pezizomycotina</taxon>
        <taxon>Lecanoromycetes</taxon>
        <taxon>OSLEUM clade</taxon>
        <taxon>Lecanoromycetidae</taxon>
        <taxon>Lecanorales</taxon>
        <taxon>Lecanorineae</taxon>
        <taxon>Parmeliaceae</taxon>
        <taxon>Letharia</taxon>
    </lineage>
</organism>
<evidence type="ECO:0000313" key="7">
    <source>
        <dbReference type="EMBL" id="KAF6232611.1"/>
    </source>
</evidence>
<protein>
    <recommendedName>
        <fullName evidence="6">MYND-type domain-containing protein</fullName>
    </recommendedName>
</protein>
<evidence type="ECO:0000256" key="3">
    <source>
        <dbReference type="ARBA" id="ARBA00022833"/>
    </source>
</evidence>
<dbReference type="SUPFAM" id="SSF144232">
    <property type="entry name" value="HIT/MYND zinc finger-like"/>
    <property type="match status" value="2"/>
</dbReference>
<dbReference type="Proteomes" id="UP000578531">
    <property type="component" value="Unassembled WGS sequence"/>
</dbReference>
<keyword evidence="5" id="KW-0732">Signal</keyword>
<evidence type="ECO:0000256" key="2">
    <source>
        <dbReference type="ARBA" id="ARBA00022771"/>
    </source>
</evidence>
<dbReference type="OrthoDB" id="432970at2759"/>